<proteinExistence type="inferred from homology"/>
<comment type="caution">
    <text evidence="5">The sequence shown here is derived from an EMBL/GenBank/DDBJ whole genome shotgun (WGS) entry which is preliminary data.</text>
</comment>
<evidence type="ECO:0000256" key="1">
    <source>
        <dbReference type="ARBA" id="ARBA00022729"/>
    </source>
</evidence>
<keyword evidence="2" id="KW-0090">Biological rhythms</keyword>
<dbReference type="PANTHER" id="PTHR11008">
    <property type="entry name" value="PROTEIN TAKEOUT-LIKE PROTEIN"/>
    <property type="match status" value="1"/>
</dbReference>
<dbReference type="InterPro" id="IPR010562">
    <property type="entry name" value="Haemolymph_juvenile_hormone-bd"/>
</dbReference>
<dbReference type="FunFam" id="3.15.10.30:FF:000001">
    <property type="entry name" value="Takeout-like protein 1"/>
    <property type="match status" value="1"/>
</dbReference>
<dbReference type="PANTHER" id="PTHR11008:SF41">
    <property type="entry name" value="RE70318P"/>
    <property type="match status" value="1"/>
</dbReference>
<accession>A0A8S3YC05</accession>
<keyword evidence="6" id="KW-1185">Reference proteome</keyword>
<dbReference type="GO" id="GO:0007623">
    <property type="term" value="P:circadian rhythm"/>
    <property type="evidence" value="ECO:0007669"/>
    <property type="project" value="UniProtKB-ARBA"/>
</dbReference>
<feature type="chain" id="PRO_5035927026" evidence="4">
    <location>
        <begin position="20"/>
        <end position="239"/>
    </location>
</feature>
<name>A0A8S3YC05_PARAO</name>
<organism evidence="5 6">
    <name type="scientific">Parnassius apollo</name>
    <name type="common">Apollo butterfly</name>
    <name type="synonym">Papilio apollo</name>
    <dbReference type="NCBI Taxonomy" id="110799"/>
    <lineage>
        <taxon>Eukaryota</taxon>
        <taxon>Metazoa</taxon>
        <taxon>Ecdysozoa</taxon>
        <taxon>Arthropoda</taxon>
        <taxon>Hexapoda</taxon>
        <taxon>Insecta</taxon>
        <taxon>Pterygota</taxon>
        <taxon>Neoptera</taxon>
        <taxon>Endopterygota</taxon>
        <taxon>Lepidoptera</taxon>
        <taxon>Glossata</taxon>
        <taxon>Ditrysia</taxon>
        <taxon>Papilionoidea</taxon>
        <taxon>Papilionidae</taxon>
        <taxon>Parnassiinae</taxon>
        <taxon>Parnassini</taxon>
        <taxon>Parnassius</taxon>
        <taxon>Parnassius</taxon>
    </lineage>
</organism>
<evidence type="ECO:0000256" key="4">
    <source>
        <dbReference type="SAM" id="SignalP"/>
    </source>
</evidence>
<evidence type="ECO:0000313" key="5">
    <source>
        <dbReference type="EMBL" id="CAG5054612.1"/>
    </source>
</evidence>
<protein>
    <submittedName>
        <fullName evidence="5">(apollo) hypothetical protein</fullName>
    </submittedName>
</protein>
<dbReference type="SMART" id="SM00700">
    <property type="entry name" value="JHBP"/>
    <property type="match status" value="1"/>
</dbReference>
<evidence type="ECO:0000256" key="2">
    <source>
        <dbReference type="ARBA" id="ARBA00023108"/>
    </source>
</evidence>
<dbReference type="OrthoDB" id="8118208at2759"/>
<dbReference type="Pfam" id="PF06585">
    <property type="entry name" value="JHBP"/>
    <property type="match status" value="1"/>
</dbReference>
<evidence type="ECO:0000256" key="3">
    <source>
        <dbReference type="ARBA" id="ARBA00060902"/>
    </source>
</evidence>
<dbReference type="EMBL" id="CAJQZP010001568">
    <property type="protein sequence ID" value="CAG5054612.1"/>
    <property type="molecule type" value="Genomic_DNA"/>
</dbReference>
<dbReference type="GO" id="GO:0005615">
    <property type="term" value="C:extracellular space"/>
    <property type="evidence" value="ECO:0007669"/>
    <property type="project" value="TreeGrafter"/>
</dbReference>
<evidence type="ECO:0000313" key="6">
    <source>
        <dbReference type="Proteomes" id="UP000691718"/>
    </source>
</evidence>
<dbReference type="Proteomes" id="UP000691718">
    <property type="component" value="Unassembled WGS sequence"/>
</dbReference>
<dbReference type="AlphaFoldDB" id="A0A8S3YC05"/>
<comment type="similarity">
    <text evidence="3">Belongs to the TO family.</text>
</comment>
<sequence>MHAQVYILAVFCLAAGVFPGNLPPFIHPCSKSDPNLNQCVEKAIQVAGPLFADGIPELGIAPLDPMKLGTVDVENPALNLVFTDTVVTGLKDFRVNSYKINTETGKAVFDFTANVTLSAKYNMDGRVLILDIRGNGQADIIITNLNIVIKYDYETKDGHWVVPKYKDNYKMDKAQFRFTNLFGGKNKELAATTLAFINESWEIIMQDISPPSIKNIIKRCVEEAKKLFAAVPAAELMLP</sequence>
<reference evidence="5" key="1">
    <citation type="submission" date="2021-04" db="EMBL/GenBank/DDBJ databases">
        <authorList>
            <person name="Tunstrom K."/>
        </authorList>
    </citation>
    <scope>NUCLEOTIDE SEQUENCE</scope>
</reference>
<gene>
    <name evidence="5" type="ORF">PAPOLLO_LOCUS26003</name>
</gene>
<keyword evidence="1 4" id="KW-0732">Signal</keyword>
<feature type="signal peptide" evidence="4">
    <location>
        <begin position="1"/>
        <end position="19"/>
    </location>
</feature>